<dbReference type="InterPro" id="IPR000210">
    <property type="entry name" value="BTB/POZ_dom"/>
</dbReference>
<evidence type="ECO:0000313" key="6">
    <source>
        <dbReference type="Proteomes" id="UP000007819"/>
    </source>
</evidence>
<sequence>MQNTKQIPESSRCEPAKYEYKKSSYVEIYDVLQSLRKDEILCDIKLETDDGGVIFGHKVVFASASPYFHAMFTNFSEKNQDLVVIKELDSSALHILIDFIYSGKIIITESHVQVLLLPAANLLQLEEVKEACCNFL</sequence>
<dbReference type="Pfam" id="PF00651">
    <property type="entry name" value="BTB"/>
    <property type="match status" value="1"/>
</dbReference>
<keyword evidence="3" id="KW-0009">Actin-binding</keyword>
<reference evidence="5" key="2">
    <citation type="submission" date="2022-06" db="UniProtKB">
        <authorList>
            <consortium name="EnsemblMetazoa"/>
        </authorList>
    </citation>
    <scope>IDENTIFICATION</scope>
</reference>
<evidence type="ECO:0000313" key="5">
    <source>
        <dbReference type="EnsemblMetazoa" id="XP_016659573.1"/>
    </source>
</evidence>
<organism evidence="5 6">
    <name type="scientific">Acyrthosiphon pisum</name>
    <name type="common">Pea aphid</name>
    <dbReference type="NCBI Taxonomy" id="7029"/>
    <lineage>
        <taxon>Eukaryota</taxon>
        <taxon>Metazoa</taxon>
        <taxon>Ecdysozoa</taxon>
        <taxon>Arthropoda</taxon>
        <taxon>Hexapoda</taxon>
        <taxon>Insecta</taxon>
        <taxon>Pterygota</taxon>
        <taxon>Neoptera</taxon>
        <taxon>Paraneoptera</taxon>
        <taxon>Hemiptera</taxon>
        <taxon>Sternorrhyncha</taxon>
        <taxon>Aphidomorpha</taxon>
        <taxon>Aphidoidea</taxon>
        <taxon>Aphididae</taxon>
        <taxon>Macrosiphini</taxon>
        <taxon>Acyrthosiphon</taxon>
    </lineage>
</organism>
<dbReference type="KEGG" id="api:100574040"/>
<dbReference type="SUPFAM" id="SSF54695">
    <property type="entry name" value="POZ domain"/>
    <property type="match status" value="1"/>
</dbReference>
<keyword evidence="1" id="KW-0880">Kelch repeat</keyword>
<proteinExistence type="predicted"/>
<keyword evidence="6" id="KW-1185">Reference proteome</keyword>
<evidence type="ECO:0000256" key="2">
    <source>
        <dbReference type="ARBA" id="ARBA00022737"/>
    </source>
</evidence>
<accession>A0A8R2D3X0</accession>
<dbReference type="InterPro" id="IPR011333">
    <property type="entry name" value="SKP1/BTB/POZ_sf"/>
</dbReference>
<dbReference type="OrthoDB" id="6418787at2759"/>
<dbReference type="EnsemblMetazoa" id="XM_029488853.1">
    <property type="protein sequence ID" value="XP_029344713.1"/>
    <property type="gene ID" value="LOC100574040"/>
</dbReference>
<dbReference type="GeneID" id="100574040"/>
<dbReference type="AlphaFoldDB" id="A0A8R2D3X0"/>
<dbReference type="PROSITE" id="PS50097">
    <property type="entry name" value="BTB"/>
    <property type="match status" value="1"/>
</dbReference>
<reference evidence="6" key="1">
    <citation type="submission" date="2010-06" db="EMBL/GenBank/DDBJ databases">
        <authorList>
            <person name="Jiang H."/>
            <person name="Abraham K."/>
            <person name="Ali S."/>
            <person name="Alsbrooks S.L."/>
            <person name="Anim B.N."/>
            <person name="Anosike U.S."/>
            <person name="Attaway T."/>
            <person name="Bandaranaike D.P."/>
            <person name="Battles P.K."/>
            <person name="Bell S.N."/>
            <person name="Bell A.V."/>
            <person name="Beltran B."/>
            <person name="Bickham C."/>
            <person name="Bustamante Y."/>
            <person name="Caleb T."/>
            <person name="Canada A."/>
            <person name="Cardenas V."/>
            <person name="Carter K."/>
            <person name="Chacko J."/>
            <person name="Chandrabose M.N."/>
            <person name="Chavez D."/>
            <person name="Chavez A."/>
            <person name="Chen L."/>
            <person name="Chu H.-S."/>
            <person name="Claassen K.J."/>
            <person name="Cockrell R."/>
            <person name="Collins M."/>
            <person name="Cooper J.A."/>
            <person name="Cree A."/>
            <person name="Curry S.M."/>
            <person name="Da Y."/>
            <person name="Dao M.D."/>
            <person name="Das B."/>
            <person name="Davila M.-L."/>
            <person name="Davy-Carroll L."/>
            <person name="Denson S."/>
            <person name="Dinh H."/>
            <person name="Ebong V.E."/>
            <person name="Edwards J.R."/>
            <person name="Egan A."/>
            <person name="El-Daye J."/>
            <person name="Escobedo L."/>
            <person name="Fernandez S."/>
            <person name="Fernando P.R."/>
            <person name="Flagg N."/>
            <person name="Forbes L.D."/>
            <person name="Fowler R.G."/>
            <person name="Fu Q."/>
            <person name="Gabisi R.A."/>
            <person name="Ganer J."/>
            <person name="Garbino Pronczuk A."/>
            <person name="Garcia R.M."/>
            <person name="Garner T."/>
            <person name="Garrett T.E."/>
            <person name="Gonzalez D.A."/>
            <person name="Hamid H."/>
            <person name="Hawkins E.S."/>
            <person name="Hirani K."/>
            <person name="Hogues M.E."/>
            <person name="Hollins B."/>
            <person name="Hsiao C.-H."/>
            <person name="Jabil R."/>
            <person name="James M.L."/>
            <person name="Jhangiani S.N."/>
            <person name="Johnson B."/>
            <person name="Johnson Q."/>
            <person name="Joshi V."/>
            <person name="Kalu J.B."/>
            <person name="Kam C."/>
            <person name="Kashfia A."/>
            <person name="Keebler J."/>
            <person name="Kisamo H."/>
            <person name="Kovar C.L."/>
            <person name="Lago L.A."/>
            <person name="Lai C.-Y."/>
            <person name="Laidlaw J."/>
            <person name="Lara F."/>
            <person name="Le T.-K."/>
            <person name="Lee S.L."/>
            <person name="Legall F.H."/>
            <person name="Lemon S.J."/>
            <person name="Lewis L.R."/>
            <person name="Li B."/>
            <person name="Liu Y."/>
            <person name="Liu Y.-S."/>
            <person name="Lopez J."/>
            <person name="Lozado R.J."/>
            <person name="Lu J."/>
            <person name="Madu R.C."/>
            <person name="Maheshwari M."/>
            <person name="Maheshwari R."/>
            <person name="Malloy K."/>
            <person name="Martinez E."/>
            <person name="Mathew T."/>
            <person name="Mercado I.C."/>
            <person name="Mercado C."/>
            <person name="Meyer B."/>
            <person name="Montgomery K."/>
            <person name="Morgan M.B."/>
            <person name="Munidasa M."/>
            <person name="Nazareth L.V."/>
            <person name="Nelson J."/>
            <person name="Ng B.M."/>
            <person name="Nguyen N.B."/>
            <person name="Nguyen P.Q."/>
            <person name="Nguyen T."/>
            <person name="Obregon M."/>
            <person name="Okwuonu G.O."/>
            <person name="Onwere C.G."/>
            <person name="Orozco G."/>
            <person name="Parra A."/>
            <person name="Patel S."/>
            <person name="Patil S."/>
            <person name="Perez A."/>
            <person name="Perez Y."/>
            <person name="Pham C."/>
            <person name="Primus E.L."/>
            <person name="Pu L.-L."/>
            <person name="Puazo M."/>
            <person name="Qin X."/>
            <person name="Quiroz J.B."/>
            <person name="Reese J."/>
            <person name="Richards S."/>
            <person name="Rives C.M."/>
            <person name="Robberts R."/>
            <person name="Ruiz S.J."/>
            <person name="Ruiz M.J."/>
            <person name="Santibanez J."/>
            <person name="Schneider B.W."/>
            <person name="Sisson I."/>
            <person name="Smith M."/>
            <person name="Sodergren E."/>
            <person name="Song X.-Z."/>
            <person name="Song B.B."/>
            <person name="Summersgill H."/>
            <person name="Thelus R."/>
            <person name="Thornton R.D."/>
            <person name="Trejos Z.Y."/>
            <person name="Usmani K."/>
            <person name="Vattathil S."/>
            <person name="Villasana D."/>
            <person name="Walker D.L."/>
            <person name="Wang S."/>
            <person name="Wang K."/>
            <person name="White C.S."/>
            <person name="Williams A.C."/>
            <person name="Williamson J."/>
            <person name="Wilson K."/>
            <person name="Woghiren I.O."/>
            <person name="Woodworth J.R."/>
            <person name="Worley K.C."/>
            <person name="Wright R.A."/>
            <person name="Wu W."/>
            <person name="Young L."/>
            <person name="Zhang L."/>
            <person name="Zhang J."/>
            <person name="Zhu Y."/>
            <person name="Muzny D.M."/>
            <person name="Weinstock G."/>
            <person name="Gibbs R.A."/>
        </authorList>
    </citation>
    <scope>NUCLEOTIDE SEQUENCE [LARGE SCALE GENOMIC DNA]</scope>
    <source>
        <strain evidence="6">LSR1</strain>
    </source>
</reference>
<dbReference type="PANTHER" id="PTHR24412">
    <property type="entry name" value="KELCH PROTEIN"/>
    <property type="match status" value="1"/>
</dbReference>
<keyword evidence="2" id="KW-0677">Repeat</keyword>
<feature type="domain" description="BTB" evidence="4">
    <location>
        <begin position="42"/>
        <end position="109"/>
    </location>
</feature>
<dbReference type="SMART" id="SM00225">
    <property type="entry name" value="BTB"/>
    <property type="match status" value="1"/>
</dbReference>
<evidence type="ECO:0000259" key="4">
    <source>
        <dbReference type="PROSITE" id="PS50097"/>
    </source>
</evidence>
<protein>
    <recommendedName>
        <fullName evidence="4">BTB domain-containing protein</fullName>
    </recommendedName>
</protein>
<dbReference type="Proteomes" id="UP000007819">
    <property type="component" value="Chromosome A1"/>
</dbReference>
<name>A0A8R2D3X0_ACYPI</name>
<evidence type="ECO:0000256" key="3">
    <source>
        <dbReference type="ARBA" id="ARBA00023203"/>
    </source>
</evidence>
<dbReference type="PANTHER" id="PTHR24412:SF466">
    <property type="entry name" value="RING CANAL KELCH PROTEIN"/>
    <property type="match status" value="1"/>
</dbReference>
<dbReference type="RefSeq" id="XP_016659573.1">
    <property type="nucleotide sequence ID" value="XM_016804084.1"/>
</dbReference>
<evidence type="ECO:0000256" key="1">
    <source>
        <dbReference type="ARBA" id="ARBA00022441"/>
    </source>
</evidence>
<dbReference type="Gene3D" id="3.30.710.10">
    <property type="entry name" value="Potassium Channel Kv1.1, Chain A"/>
    <property type="match status" value="1"/>
</dbReference>
<dbReference type="EnsemblMetazoa" id="XM_016804084.2">
    <property type="protein sequence ID" value="XP_016659573.1"/>
    <property type="gene ID" value="LOC100574040"/>
</dbReference>